<reference evidence="2" key="1">
    <citation type="submission" date="2018-11" db="EMBL/GenBank/DDBJ databases">
        <authorList>
            <person name="Alioto T."/>
            <person name="Alioto T."/>
        </authorList>
    </citation>
    <scope>NUCLEOTIDE SEQUENCE</scope>
</reference>
<feature type="transmembrane region" description="Helical" evidence="1">
    <location>
        <begin position="133"/>
        <end position="162"/>
    </location>
</feature>
<dbReference type="Proteomes" id="UP000596742">
    <property type="component" value="Unassembled WGS sequence"/>
</dbReference>
<protein>
    <submittedName>
        <fullName evidence="2">Uncharacterized protein</fullName>
    </submittedName>
</protein>
<evidence type="ECO:0000313" key="2">
    <source>
        <dbReference type="EMBL" id="VDI73913.1"/>
    </source>
</evidence>
<keyword evidence="1" id="KW-1133">Transmembrane helix</keyword>
<feature type="transmembrane region" description="Helical" evidence="1">
    <location>
        <begin position="94"/>
        <end position="113"/>
    </location>
</feature>
<gene>
    <name evidence="2" type="ORF">MGAL_10B050181</name>
</gene>
<keyword evidence="1" id="KW-0472">Membrane</keyword>
<proteinExistence type="predicted"/>
<organism evidence="2 3">
    <name type="scientific">Mytilus galloprovincialis</name>
    <name type="common">Mediterranean mussel</name>
    <dbReference type="NCBI Taxonomy" id="29158"/>
    <lineage>
        <taxon>Eukaryota</taxon>
        <taxon>Metazoa</taxon>
        <taxon>Spiralia</taxon>
        <taxon>Lophotrochozoa</taxon>
        <taxon>Mollusca</taxon>
        <taxon>Bivalvia</taxon>
        <taxon>Autobranchia</taxon>
        <taxon>Pteriomorphia</taxon>
        <taxon>Mytilida</taxon>
        <taxon>Mytiloidea</taxon>
        <taxon>Mytilidae</taxon>
        <taxon>Mytilinae</taxon>
        <taxon>Mytilus</taxon>
    </lineage>
</organism>
<dbReference type="AlphaFoldDB" id="A0A8B6H4I8"/>
<feature type="transmembrane region" description="Helical" evidence="1">
    <location>
        <begin position="28"/>
        <end position="48"/>
    </location>
</feature>
<evidence type="ECO:0000313" key="3">
    <source>
        <dbReference type="Proteomes" id="UP000596742"/>
    </source>
</evidence>
<name>A0A8B6H4I8_MYTGA</name>
<comment type="caution">
    <text evidence="2">The sequence shown here is derived from an EMBL/GenBank/DDBJ whole genome shotgun (WGS) entry which is preliminary data.</text>
</comment>
<dbReference type="EMBL" id="UYJE01009485">
    <property type="protein sequence ID" value="VDI73913.1"/>
    <property type="molecule type" value="Genomic_DNA"/>
</dbReference>
<evidence type="ECO:0000256" key="1">
    <source>
        <dbReference type="SAM" id="Phobius"/>
    </source>
</evidence>
<keyword evidence="3" id="KW-1185">Reference proteome</keyword>
<feature type="transmembrane region" description="Helical" evidence="1">
    <location>
        <begin position="60"/>
        <end position="82"/>
    </location>
</feature>
<keyword evidence="1" id="KW-0812">Transmembrane</keyword>
<sequence>MVSGAIKQLYEFVVAVIKLREDIASCYYYTKATVLFSALLSLACGLYIRFGTSNEESELAALFTPSYIFITTGISVLLASLVNRILYNSQVAFIIWNVLYFCAGIIGESLSAVRALQNTSLEQNAKYSHNTRWFLNLIIFTGFSLTFIQIFALAASMTWIILNVERKKD</sequence>
<accession>A0A8B6H4I8</accession>